<dbReference type="InterPro" id="IPR014729">
    <property type="entry name" value="Rossmann-like_a/b/a_fold"/>
</dbReference>
<dbReference type="Proteomes" id="UP001432014">
    <property type="component" value="Chromosome"/>
</dbReference>
<evidence type="ECO:0000259" key="2">
    <source>
        <dbReference type="Pfam" id="PF00582"/>
    </source>
</evidence>
<sequence length="163" mass="17416">MDVPVVVGFDGSPESLAATDWAAREALRWRLPLELVQAWPWRQPHVLGSEDAERWGRRRLAGKEALFMAFAAAGSTAEGLAAVEHRVLADALGPGRERYPQVDVVEQLTPGSAARTLVEAAAQAGPLVVGRRTRRPAMGPSLGPVAQAATRHASCPVVVVPHH</sequence>
<dbReference type="EMBL" id="CP108482">
    <property type="protein sequence ID" value="WUS54987.1"/>
    <property type="molecule type" value="Genomic_DNA"/>
</dbReference>
<evidence type="ECO:0000313" key="3">
    <source>
        <dbReference type="EMBL" id="WUS54987.1"/>
    </source>
</evidence>
<dbReference type="Pfam" id="PF00582">
    <property type="entry name" value="Usp"/>
    <property type="match status" value="1"/>
</dbReference>
<accession>A0ABZ1W2E3</accession>
<keyword evidence="4" id="KW-1185">Reference proteome</keyword>
<dbReference type="RefSeq" id="WP_329500463.1">
    <property type="nucleotide sequence ID" value="NZ_CP108460.1"/>
</dbReference>
<protein>
    <submittedName>
        <fullName evidence="3">Universal stress protein</fullName>
    </submittedName>
</protein>
<dbReference type="InterPro" id="IPR006015">
    <property type="entry name" value="Universal_stress_UspA"/>
</dbReference>
<comment type="similarity">
    <text evidence="1">Belongs to the universal stress protein A family.</text>
</comment>
<dbReference type="InterPro" id="IPR006016">
    <property type="entry name" value="UspA"/>
</dbReference>
<feature type="domain" description="UspA" evidence="2">
    <location>
        <begin position="5"/>
        <end position="161"/>
    </location>
</feature>
<gene>
    <name evidence="3" type="ORF">OG469_05335</name>
</gene>
<dbReference type="Gene3D" id="3.40.50.620">
    <property type="entry name" value="HUPs"/>
    <property type="match status" value="1"/>
</dbReference>
<name>A0ABZ1W2E3_9ACTN</name>
<dbReference type="PRINTS" id="PR01438">
    <property type="entry name" value="UNVRSLSTRESS"/>
</dbReference>
<evidence type="ECO:0000313" key="4">
    <source>
        <dbReference type="Proteomes" id="UP001432014"/>
    </source>
</evidence>
<evidence type="ECO:0000256" key="1">
    <source>
        <dbReference type="ARBA" id="ARBA00008791"/>
    </source>
</evidence>
<organism evidence="3 4">
    <name type="scientific">Kitasatospora herbaricolor</name>
    <dbReference type="NCBI Taxonomy" id="68217"/>
    <lineage>
        <taxon>Bacteria</taxon>
        <taxon>Bacillati</taxon>
        <taxon>Actinomycetota</taxon>
        <taxon>Actinomycetes</taxon>
        <taxon>Kitasatosporales</taxon>
        <taxon>Streptomycetaceae</taxon>
        <taxon>Kitasatospora</taxon>
    </lineage>
</organism>
<proteinExistence type="inferred from homology"/>
<reference evidence="3 4" key="1">
    <citation type="submission" date="2022-10" db="EMBL/GenBank/DDBJ databases">
        <title>The complete genomes of actinobacterial strains from the NBC collection.</title>
        <authorList>
            <person name="Joergensen T.S."/>
            <person name="Alvarez Arevalo M."/>
            <person name="Sterndorff E.B."/>
            <person name="Faurdal D."/>
            <person name="Vuksanovic O."/>
            <person name="Mourched A.-S."/>
            <person name="Charusanti P."/>
            <person name="Shaw S."/>
            <person name="Blin K."/>
            <person name="Weber T."/>
        </authorList>
    </citation>
    <scope>NUCLEOTIDE SEQUENCE [LARGE SCALE GENOMIC DNA]</scope>
    <source>
        <strain evidence="3 4">NBC_01247</strain>
    </source>
</reference>
<dbReference type="PANTHER" id="PTHR46553:SF3">
    <property type="entry name" value="ADENINE NUCLEOTIDE ALPHA HYDROLASES-LIKE SUPERFAMILY PROTEIN"/>
    <property type="match status" value="1"/>
</dbReference>
<dbReference type="SUPFAM" id="SSF52402">
    <property type="entry name" value="Adenine nucleotide alpha hydrolases-like"/>
    <property type="match status" value="1"/>
</dbReference>
<dbReference type="PANTHER" id="PTHR46553">
    <property type="entry name" value="ADENINE NUCLEOTIDE ALPHA HYDROLASES-LIKE SUPERFAMILY PROTEIN"/>
    <property type="match status" value="1"/>
</dbReference>